<name>A0A8S3D442_9BILA</name>
<gene>
    <name evidence="1" type="ORF">GIL414_LOCUS55707</name>
</gene>
<dbReference type="EMBL" id="CAJOBJ010198353">
    <property type="protein sequence ID" value="CAF4975766.1"/>
    <property type="molecule type" value="Genomic_DNA"/>
</dbReference>
<evidence type="ECO:0000313" key="1">
    <source>
        <dbReference type="EMBL" id="CAF4975766.1"/>
    </source>
</evidence>
<sequence length="121" mass="13272">ISYSHSVPSFDLEMDIDVELQSTVPIKSKTPDTNTNILLTCSSNVNLNLHCAMRRTTAALTSSLALPGEDVINSEHGLNLPNTRECQETNKDDTNLHTVTDSFLYIADNLHVCLAISALAW</sequence>
<dbReference type="Proteomes" id="UP000681720">
    <property type="component" value="Unassembled WGS sequence"/>
</dbReference>
<proteinExistence type="predicted"/>
<reference evidence="1" key="1">
    <citation type="submission" date="2021-02" db="EMBL/GenBank/DDBJ databases">
        <authorList>
            <person name="Nowell W R."/>
        </authorList>
    </citation>
    <scope>NUCLEOTIDE SEQUENCE</scope>
</reference>
<organism evidence="1 2">
    <name type="scientific">Rotaria magnacalcarata</name>
    <dbReference type="NCBI Taxonomy" id="392030"/>
    <lineage>
        <taxon>Eukaryota</taxon>
        <taxon>Metazoa</taxon>
        <taxon>Spiralia</taxon>
        <taxon>Gnathifera</taxon>
        <taxon>Rotifera</taxon>
        <taxon>Eurotatoria</taxon>
        <taxon>Bdelloidea</taxon>
        <taxon>Philodinida</taxon>
        <taxon>Philodinidae</taxon>
        <taxon>Rotaria</taxon>
    </lineage>
</organism>
<evidence type="ECO:0000313" key="2">
    <source>
        <dbReference type="Proteomes" id="UP000681720"/>
    </source>
</evidence>
<accession>A0A8S3D442</accession>
<comment type="caution">
    <text evidence="1">The sequence shown here is derived from an EMBL/GenBank/DDBJ whole genome shotgun (WGS) entry which is preliminary data.</text>
</comment>
<protein>
    <submittedName>
        <fullName evidence="1">Uncharacterized protein</fullName>
    </submittedName>
</protein>
<dbReference type="AlphaFoldDB" id="A0A8S3D442"/>
<feature type="non-terminal residue" evidence="1">
    <location>
        <position position="1"/>
    </location>
</feature>